<feature type="compositionally biased region" description="Basic and acidic residues" evidence="1">
    <location>
        <begin position="253"/>
        <end position="264"/>
    </location>
</feature>
<evidence type="ECO:0000313" key="2">
    <source>
        <dbReference type="EMBL" id="KZE38529.1"/>
    </source>
</evidence>
<dbReference type="SUPFAM" id="SSF103642">
    <property type="entry name" value="Sec-C motif"/>
    <property type="match status" value="1"/>
</dbReference>
<reference evidence="2 3" key="1">
    <citation type="submission" date="2016-01" db="EMBL/GenBank/DDBJ databases">
        <title>Whole genome sequencing of Bhargavaea cecembensis T14.</title>
        <authorList>
            <person name="Hong K.W."/>
        </authorList>
    </citation>
    <scope>NUCLEOTIDE SEQUENCE [LARGE SCALE GENOMIC DNA]</scope>
    <source>
        <strain evidence="2 3">T14</strain>
    </source>
</reference>
<dbReference type="AlphaFoldDB" id="A0A165H1R1"/>
<dbReference type="Proteomes" id="UP000076490">
    <property type="component" value="Unassembled WGS sequence"/>
</dbReference>
<feature type="region of interest" description="Disordered" evidence="1">
    <location>
        <begin position="242"/>
        <end position="294"/>
    </location>
</feature>
<comment type="caution">
    <text evidence="2">The sequence shown here is derived from an EMBL/GenBank/DDBJ whole genome shotgun (WGS) entry which is preliminary data.</text>
</comment>
<accession>A0A165H1R1</accession>
<gene>
    <name evidence="2" type="ORF">AV656_06380</name>
</gene>
<protein>
    <recommendedName>
        <fullName evidence="4">SEC-C domain-containing protein</fullName>
    </recommendedName>
</protein>
<dbReference type="Gene3D" id="3.10.450.50">
    <property type="match status" value="1"/>
</dbReference>
<dbReference type="InterPro" id="IPR004027">
    <property type="entry name" value="SEC_C_motif"/>
</dbReference>
<dbReference type="EMBL" id="LQNT01000009">
    <property type="protein sequence ID" value="KZE38529.1"/>
    <property type="molecule type" value="Genomic_DNA"/>
</dbReference>
<name>A0A165H1R1_9BACL</name>
<dbReference type="Pfam" id="PF02810">
    <property type="entry name" value="SEC-C"/>
    <property type="match status" value="1"/>
</dbReference>
<dbReference type="OrthoDB" id="6399948at2"/>
<evidence type="ECO:0000256" key="1">
    <source>
        <dbReference type="SAM" id="MobiDB-lite"/>
    </source>
</evidence>
<sequence>MEYADERKGMMTLVKRNDPCPCGSGKKYKKCHGRTESGTHLLAEQELKRIMGEYIGSTPAPGPDRAELSLLVKTWMSRLGGLMKAGAIEGAAYEHFAFNIRRDLWQQHLERSSANVRDEVKRVLKSWNEPFVMFAELTGKEEGYLILKDVFGDGEWAMTENERIAAPEGTLLFGTVLSDPRVREDAIQPVSTLYSISSENAAVADRIREFAASLGDKADEAFLESNLLEIFAILHTPAEEAAKQQDDGMLEEQAEHSSEADQAAREAAAGTEVPVDDEPQSGKGDEIEDLTDGQRGTIDMLISEMESDRLDRTNAENLKNVMIRYFREENPIVRKPGGIVAGIYLAAQEKNLLPGKPFTSKEMAKRFGVSEGTAQKYAAAFSGRLK</sequence>
<evidence type="ECO:0008006" key="4">
    <source>
        <dbReference type="Google" id="ProtNLM"/>
    </source>
</evidence>
<organism evidence="2 3">
    <name type="scientific">Bhargavaea cecembensis</name>
    <dbReference type="NCBI Taxonomy" id="394098"/>
    <lineage>
        <taxon>Bacteria</taxon>
        <taxon>Bacillati</taxon>
        <taxon>Bacillota</taxon>
        <taxon>Bacilli</taxon>
        <taxon>Bacillales</taxon>
        <taxon>Caryophanaceae</taxon>
        <taxon>Bhargavaea</taxon>
    </lineage>
</organism>
<evidence type="ECO:0000313" key="3">
    <source>
        <dbReference type="Proteomes" id="UP000076490"/>
    </source>
</evidence>
<proteinExistence type="predicted"/>